<dbReference type="Proteomes" id="UP000015105">
    <property type="component" value="Unassembled WGS sequence"/>
</dbReference>
<keyword evidence="2" id="KW-1185">Reference proteome</keyword>
<dbReference type="AlphaFoldDB" id="A0A452XF48"/>
<reference evidence="2" key="2">
    <citation type="journal article" date="2017" name="Nat. Plants">
        <title>The Aegilops tauschii genome reveals multiple impacts of transposons.</title>
        <authorList>
            <person name="Zhao G."/>
            <person name="Zou C."/>
            <person name="Li K."/>
            <person name="Wang K."/>
            <person name="Li T."/>
            <person name="Gao L."/>
            <person name="Zhang X."/>
            <person name="Wang H."/>
            <person name="Yang Z."/>
            <person name="Liu X."/>
            <person name="Jiang W."/>
            <person name="Mao L."/>
            <person name="Kong X."/>
            <person name="Jiao Y."/>
            <person name="Jia J."/>
        </authorList>
    </citation>
    <scope>NUCLEOTIDE SEQUENCE [LARGE SCALE GENOMIC DNA]</scope>
    <source>
        <strain evidence="2">cv. AL8/78</strain>
    </source>
</reference>
<dbReference type="PANTHER" id="PTHR34480">
    <property type="entry name" value="OS01G0967800 PROTEIN-RELATED"/>
    <property type="match status" value="1"/>
</dbReference>
<proteinExistence type="predicted"/>
<dbReference type="EnsemblPlants" id="AET0Gv20117000.4">
    <property type="protein sequence ID" value="AET0Gv20117000.4"/>
    <property type="gene ID" value="AET0Gv20117000"/>
</dbReference>
<sequence length="63" mass="7832">GGNEYEYDRWSQYKAFYNTPDADREYVLYWEKMVKEMKWLENHVLKDFLEVGLYDLSKPWNDN</sequence>
<reference evidence="2" key="1">
    <citation type="journal article" date="2014" name="Science">
        <title>Ancient hybridizations among the ancestral genomes of bread wheat.</title>
        <authorList>
            <consortium name="International Wheat Genome Sequencing Consortium,"/>
            <person name="Marcussen T."/>
            <person name="Sandve S.R."/>
            <person name="Heier L."/>
            <person name="Spannagl M."/>
            <person name="Pfeifer M."/>
            <person name="Jakobsen K.S."/>
            <person name="Wulff B.B."/>
            <person name="Steuernagel B."/>
            <person name="Mayer K.F."/>
            <person name="Olsen O.A."/>
        </authorList>
    </citation>
    <scope>NUCLEOTIDE SEQUENCE [LARGE SCALE GENOMIC DNA]</scope>
    <source>
        <strain evidence="2">cv. AL8/78</strain>
    </source>
</reference>
<evidence type="ECO:0000313" key="2">
    <source>
        <dbReference type="Proteomes" id="UP000015105"/>
    </source>
</evidence>
<dbReference type="PANTHER" id="PTHR34480:SF10">
    <property type="match status" value="1"/>
</dbReference>
<name>A0A452XF48_AEGTS</name>
<protein>
    <submittedName>
        <fullName evidence="1">Uncharacterized protein</fullName>
    </submittedName>
</protein>
<reference evidence="1" key="3">
    <citation type="submission" date="2019-03" db="UniProtKB">
        <authorList>
            <consortium name="EnsemblPlants"/>
        </authorList>
    </citation>
    <scope>IDENTIFICATION</scope>
</reference>
<evidence type="ECO:0000313" key="1">
    <source>
        <dbReference type="EnsemblPlants" id="AET0Gv20117000.4"/>
    </source>
</evidence>
<organism evidence="1 2">
    <name type="scientific">Aegilops tauschii subsp. strangulata</name>
    <name type="common">Goatgrass</name>
    <dbReference type="NCBI Taxonomy" id="200361"/>
    <lineage>
        <taxon>Eukaryota</taxon>
        <taxon>Viridiplantae</taxon>
        <taxon>Streptophyta</taxon>
        <taxon>Embryophyta</taxon>
        <taxon>Tracheophyta</taxon>
        <taxon>Spermatophyta</taxon>
        <taxon>Magnoliopsida</taxon>
        <taxon>Liliopsida</taxon>
        <taxon>Poales</taxon>
        <taxon>Poaceae</taxon>
        <taxon>BOP clade</taxon>
        <taxon>Pooideae</taxon>
        <taxon>Triticodae</taxon>
        <taxon>Triticeae</taxon>
        <taxon>Triticinae</taxon>
        <taxon>Aegilops</taxon>
    </lineage>
</organism>
<accession>A0A452XF48</accession>
<dbReference type="Gramene" id="AET0Gv20117000.4">
    <property type="protein sequence ID" value="AET0Gv20117000.4"/>
    <property type="gene ID" value="AET0Gv20117000"/>
</dbReference>